<feature type="compositionally biased region" description="Acidic residues" evidence="13">
    <location>
        <begin position="238"/>
        <end position="250"/>
    </location>
</feature>
<dbReference type="EMBL" id="SIDB01000006">
    <property type="protein sequence ID" value="KAI3431453.1"/>
    <property type="molecule type" value="Genomic_DNA"/>
</dbReference>
<feature type="coiled-coil region" evidence="12">
    <location>
        <begin position="1015"/>
        <end position="1042"/>
    </location>
</feature>
<dbReference type="Proteomes" id="UP001055712">
    <property type="component" value="Unassembled WGS sequence"/>
</dbReference>
<dbReference type="Gene3D" id="3.40.50.300">
    <property type="entry name" value="P-loop containing nucleotide triphosphate hydrolases"/>
    <property type="match status" value="2"/>
</dbReference>
<evidence type="ECO:0000256" key="8">
    <source>
        <dbReference type="ARBA" id="ARBA00023054"/>
    </source>
</evidence>
<sequence>MRIPKPATVEEAREIALGALVTVFWPGDYNKWFRAEVVSVDNDVEEEGQDGQMHVNPDKFYCLLRYLPMHGWDVDDVDTEWDEVFDSDDSVVLELGPGGRRAFQNFIPPQAAEVEARLPAFLSPQKARDAAIGERASAAEAAAGVATALAAAAPRNGTSKRAAGNSQKRAAAVKLEPPDLSSRPARHQQGAMPPISQQQQQQRAEGRNSRRGSKRQQQGSQQAGPSQPPAFTAGDESGGNDDDDDGDENYSEPHAKRPRGTQKQGRPRKTARAKPDYSRVPDPAGAPAAGVVKRLELVDFMCHPHLAMDFGPNINLLAGINGSGKSAVLQALQCGLGARAAETGRYKVMKAFVRKGEAQAVVKVTLWNTGPDAYKRSLLGPELTVVRKINATSGGATEVLDCQGRPALRGAQAVAELIDELSIDATNPAIVLTQDMARSFAGERSEKDKYQVFMEATQFERTLQNLQQANTHVSEMQAQLHENEESLDALEKDTETKQQLLEQLREVGAWHAHLEQLLKCLAWAPVETLETAIAKLREASNDTYPATLQAHEAQVASYQKQHAGIEKQQDEQQRRLQEVGASAQGRQEELSRLQEQVKAKKRAALQAQRNVRRQKEALEAAQEEQAALQEASREVDADFMRSTQEQAAGHRLRVAQCRGDCERAGVAVSNARQYRAEREAAAALERAVVLEAERQLADANRRVHELEKDLRRLQASQAAPLAKFGGHGAVELDAAVKAAVRQGRFRHPPLLIGSQLALSDDRWALAVEAAIGRQLSQWVVDNMSDATTIKGLCSRLQQPPQGFSVVVMSFSHPLHLIPQDQQPPQEVMTCLRALRFPRGENAQVVQNVLIDHANIERTVLTHTQTEAKAHARDHAFWQRYRIVGAYAKDGSKAYRRNTTVTTLPPDARMSRPRLVRDLSQQVDECAAELADAREAVRGLQADVRRKQEAASAAMRELQGAVQAYKASTQQKQTLDTQYQQVISQQPLELAGGDGGEAAQRLAQLGNQVFDAQVQLEIAEDALKVEQQELEALQQRLAQARAEPLQAAAEVEAVQEAILELAAEKEAVGGQLEGAQQAAAHARRQLALVQAKLAEAESHYEGTLRNAGLVCSREEAEAMRAQLVADWKQEGKSEEAISGLLQQDSMLRQQKQVETKIQRRERSAQVSFDDLEAQVAQQTNKLKKLRLKQQEARVIFEECLEGWSVRRRKFKELRSNVATNLSKSFQRYLGYHKHRGAIDVDYKEKELVFKVGIGGTEPTTDMRALSGGERSLASLAFILALGHVGINPPFHALDEFDVFMDAVNRRLAMAFLLEFAHRNPERQIILLTPGDVSAVDEVKAQVSKAVKSSLPADFVRIQRMKPPRGHRQQQQQQQQES</sequence>
<evidence type="ECO:0000256" key="3">
    <source>
        <dbReference type="ARBA" id="ARBA00006793"/>
    </source>
</evidence>
<evidence type="ECO:0000256" key="5">
    <source>
        <dbReference type="ARBA" id="ARBA00022741"/>
    </source>
</evidence>
<organism evidence="15 16">
    <name type="scientific">Chlorella vulgaris</name>
    <name type="common">Green alga</name>
    <dbReference type="NCBI Taxonomy" id="3077"/>
    <lineage>
        <taxon>Eukaryota</taxon>
        <taxon>Viridiplantae</taxon>
        <taxon>Chlorophyta</taxon>
        <taxon>core chlorophytes</taxon>
        <taxon>Trebouxiophyceae</taxon>
        <taxon>Chlorellales</taxon>
        <taxon>Chlorellaceae</taxon>
        <taxon>Chlorella clade</taxon>
        <taxon>Chlorella</taxon>
    </lineage>
</organism>
<feature type="compositionally biased region" description="Basic residues" evidence="13">
    <location>
        <begin position="256"/>
        <end position="272"/>
    </location>
</feature>
<evidence type="ECO:0000256" key="13">
    <source>
        <dbReference type="SAM" id="MobiDB-lite"/>
    </source>
</evidence>
<dbReference type="GO" id="GO:0035861">
    <property type="term" value="C:site of double-strand break"/>
    <property type="evidence" value="ECO:0007669"/>
    <property type="project" value="TreeGrafter"/>
</dbReference>
<dbReference type="GO" id="GO:0003684">
    <property type="term" value="F:damaged DNA binding"/>
    <property type="evidence" value="ECO:0007669"/>
    <property type="project" value="TreeGrafter"/>
</dbReference>
<evidence type="ECO:0000256" key="6">
    <source>
        <dbReference type="ARBA" id="ARBA00022763"/>
    </source>
</evidence>
<dbReference type="GO" id="GO:0051276">
    <property type="term" value="P:chromosome organization"/>
    <property type="evidence" value="ECO:0007669"/>
    <property type="project" value="UniProtKB-ARBA"/>
</dbReference>
<feature type="domain" description="RecF/RecN/SMC N-terminal" evidence="14">
    <location>
        <begin position="292"/>
        <end position="1326"/>
    </location>
</feature>
<reference evidence="15" key="1">
    <citation type="journal article" date="2019" name="Plant J.">
        <title>Chlorella vulgaris genome assembly and annotation reveals the molecular basis for metabolic acclimation to high light conditions.</title>
        <authorList>
            <person name="Cecchin M."/>
            <person name="Marcolungo L."/>
            <person name="Rossato M."/>
            <person name="Girolomoni L."/>
            <person name="Cosentino E."/>
            <person name="Cuine S."/>
            <person name="Li-Beisson Y."/>
            <person name="Delledonne M."/>
            <person name="Ballottari M."/>
        </authorList>
    </citation>
    <scope>NUCLEOTIDE SEQUENCE</scope>
    <source>
        <strain evidence="15">211/11P</strain>
    </source>
</reference>
<feature type="compositionally biased region" description="Polar residues" evidence="13">
    <location>
        <begin position="156"/>
        <end position="168"/>
    </location>
</feature>
<keyword evidence="16" id="KW-1185">Reference proteome</keyword>
<evidence type="ECO:0000256" key="7">
    <source>
        <dbReference type="ARBA" id="ARBA00022840"/>
    </source>
</evidence>
<keyword evidence="10" id="KW-0234">DNA repair</keyword>
<dbReference type="InterPro" id="IPR003395">
    <property type="entry name" value="RecF/RecN/SMC_N"/>
</dbReference>
<keyword evidence="4" id="KW-0158">Chromosome</keyword>
<dbReference type="PANTHER" id="PTHR19306">
    <property type="entry name" value="STRUCTURAL MAINTENANCE OF CHROMOSOMES 5,6 SMC5, SMC6"/>
    <property type="match status" value="1"/>
</dbReference>
<keyword evidence="6" id="KW-0227">DNA damage</keyword>
<evidence type="ECO:0000313" key="15">
    <source>
        <dbReference type="EMBL" id="KAI3431453.1"/>
    </source>
</evidence>
<dbReference type="SUPFAM" id="SSF52540">
    <property type="entry name" value="P-loop containing nucleoside triphosphate hydrolases"/>
    <property type="match status" value="1"/>
</dbReference>
<feature type="coiled-coil region" evidence="12">
    <location>
        <begin position="459"/>
        <end position="507"/>
    </location>
</feature>
<dbReference type="OrthoDB" id="10072614at2759"/>
<evidence type="ECO:0000256" key="4">
    <source>
        <dbReference type="ARBA" id="ARBA00022454"/>
    </source>
</evidence>
<feature type="coiled-coil region" evidence="12">
    <location>
        <begin position="548"/>
        <end position="638"/>
    </location>
</feature>
<protein>
    <recommendedName>
        <fullName evidence="14">RecF/RecN/SMC N-terminal domain-containing protein</fullName>
    </recommendedName>
</protein>
<evidence type="ECO:0000256" key="2">
    <source>
        <dbReference type="ARBA" id="ARBA00004286"/>
    </source>
</evidence>
<dbReference type="GO" id="GO:0003697">
    <property type="term" value="F:single-stranded DNA binding"/>
    <property type="evidence" value="ECO:0007669"/>
    <property type="project" value="TreeGrafter"/>
</dbReference>
<accession>A0A9D4TQ03</accession>
<name>A0A9D4TQ03_CHLVU</name>
<keyword evidence="11" id="KW-0539">Nucleus</keyword>
<evidence type="ECO:0000256" key="9">
    <source>
        <dbReference type="ARBA" id="ARBA00023172"/>
    </source>
</evidence>
<feature type="compositionally biased region" description="Low complexity" evidence="13">
    <location>
        <begin position="215"/>
        <end position="225"/>
    </location>
</feature>
<dbReference type="GO" id="GO:0005524">
    <property type="term" value="F:ATP binding"/>
    <property type="evidence" value="ECO:0007669"/>
    <property type="project" value="UniProtKB-KW"/>
</dbReference>
<evidence type="ECO:0000256" key="1">
    <source>
        <dbReference type="ARBA" id="ARBA00004123"/>
    </source>
</evidence>
<keyword evidence="9" id="KW-0233">DNA recombination</keyword>
<keyword evidence="7" id="KW-0067">ATP-binding</keyword>
<evidence type="ECO:0000256" key="10">
    <source>
        <dbReference type="ARBA" id="ARBA00023204"/>
    </source>
</evidence>
<comment type="subcellular location">
    <subcellularLocation>
        <location evidence="2">Chromosome</location>
    </subcellularLocation>
    <subcellularLocation>
        <location evidence="1">Nucleus</location>
    </subcellularLocation>
</comment>
<feature type="region of interest" description="Disordered" evidence="13">
    <location>
        <begin position="153"/>
        <end position="286"/>
    </location>
</feature>
<feature type="coiled-coil region" evidence="12">
    <location>
        <begin position="915"/>
        <end position="956"/>
    </location>
</feature>
<dbReference type="Pfam" id="PF02463">
    <property type="entry name" value="SMC_N"/>
    <property type="match status" value="1"/>
</dbReference>
<evidence type="ECO:0000313" key="16">
    <source>
        <dbReference type="Proteomes" id="UP001055712"/>
    </source>
</evidence>
<dbReference type="GO" id="GO:0000724">
    <property type="term" value="P:double-strand break repair via homologous recombination"/>
    <property type="evidence" value="ECO:0007669"/>
    <property type="project" value="TreeGrafter"/>
</dbReference>
<dbReference type="GO" id="GO:0005634">
    <property type="term" value="C:nucleus"/>
    <property type="evidence" value="ECO:0007669"/>
    <property type="project" value="UniProtKB-SubCell"/>
</dbReference>
<evidence type="ECO:0000256" key="12">
    <source>
        <dbReference type="SAM" id="Coils"/>
    </source>
</evidence>
<evidence type="ECO:0000256" key="11">
    <source>
        <dbReference type="ARBA" id="ARBA00023242"/>
    </source>
</evidence>
<evidence type="ECO:0000259" key="14">
    <source>
        <dbReference type="Pfam" id="PF02463"/>
    </source>
</evidence>
<keyword evidence="8 12" id="KW-0175">Coiled coil</keyword>
<comment type="caution">
    <text evidence="15">The sequence shown here is derived from an EMBL/GenBank/DDBJ whole genome shotgun (WGS) entry which is preliminary data.</text>
</comment>
<proteinExistence type="inferred from homology"/>
<dbReference type="PANTHER" id="PTHR19306:SF6">
    <property type="entry name" value="STRUCTURAL MAINTENANCE OF CHROMOSOMES PROTEIN 6"/>
    <property type="match status" value="1"/>
</dbReference>
<reference evidence="15" key="2">
    <citation type="submission" date="2020-11" db="EMBL/GenBank/DDBJ databases">
        <authorList>
            <person name="Cecchin M."/>
            <person name="Marcolungo L."/>
            <person name="Rossato M."/>
            <person name="Girolomoni L."/>
            <person name="Cosentino E."/>
            <person name="Cuine S."/>
            <person name="Li-Beisson Y."/>
            <person name="Delledonne M."/>
            <person name="Ballottari M."/>
        </authorList>
    </citation>
    <scope>NUCLEOTIDE SEQUENCE</scope>
    <source>
        <strain evidence="15">211/11P</strain>
        <tissue evidence="15">Whole cell</tissue>
    </source>
</reference>
<dbReference type="GO" id="GO:0030915">
    <property type="term" value="C:Smc5-Smc6 complex"/>
    <property type="evidence" value="ECO:0007669"/>
    <property type="project" value="TreeGrafter"/>
</dbReference>
<feature type="coiled-coil region" evidence="12">
    <location>
        <begin position="689"/>
        <end position="716"/>
    </location>
</feature>
<feature type="coiled-coil region" evidence="12">
    <location>
        <begin position="1071"/>
        <end position="1098"/>
    </location>
</feature>
<comment type="similarity">
    <text evidence="3">Belongs to the SMC family. SMC6 subfamily.</text>
</comment>
<gene>
    <name evidence="15" type="ORF">D9Q98_004505</name>
</gene>
<dbReference type="InterPro" id="IPR027417">
    <property type="entry name" value="P-loop_NTPase"/>
</dbReference>
<keyword evidence="5" id="KW-0547">Nucleotide-binding</keyword>